<dbReference type="SUPFAM" id="SSF48452">
    <property type="entry name" value="TPR-like"/>
    <property type="match status" value="2"/>
</dbReference>
<evidence type="ECO:0008006" key="4">
    <source>
        <dbReference type="Google" id="ProtNLM"/>
    </source>
</evidence>
<dbReference type="PANTHER" id="PTHR47691:SF3">
    <property type="entry name" value="HTH-TYPE TRANSCRIPTIONAL REGULATOR RV0890C-RELATED"/>
    <property type="match status" value="1"/>
</dbReference>
<gene>
    <name evidence="2" type="ORF">TL08_15245</name>
</gene>
<accession>A0AAC9HR27</accession>
<sequence>MHSPTTPDDDLPEFHSRRVDHPTPSKDRPSQAAVAGPDPFGEKAVDPARYQRIADLLARGAELAGTGDLATARTVFTDAARVAEQPPTLGDLRARALTNAAGIADELGDHLGAVPAFREALRWWEATGNPASDGLRAGALINLSQALQHLGDLDAAQTALESARKIILDAAPSPGVDHAELMLSCLVSLTAVARHQRRLSDAGELARQSLEVAGRIAPHRTGYPLMNLAAVHEETGQWDLAQDFAHQALAAFEAAGDRVAVAENQLSLAIMYIRWNRFADAEAQLVPAQRFFNAAGMDHYLAMCTKMSAYLLASAGEHSRANELFHRSRSLFENTGAVVEAAEVRLSLALVAAAQGRYLDAEGLHDEAYAVYAERGLSLACAQLDFRRALFLEQQAVAQPHSAATLLPRALDLAIPAALAIDAVRFTLTDGRRRAQWQRIVAEPAWELAFRLAATVGDVRLVAELVETQCAGTPLAGTGTPEAIEPVLPMALLDATPPSDRGPADADATRQAGAFHLGAALADYAAGFGLAVAPPPRLAMTPSNVVALAHHLGMAEDRYGVEIREARVIPTW</sequence>
<dbReference type="EMBL" id="CP014859">
    <property type="protein sequence ID" value="AOS63858.1"/>
    <property type="molecule type" value="Genomic_DNA"/>
</dbReference>
<protein>
    <recommendedName>
        <fullName evidence="4">Tetratricopeptide repeat protein</fullName>
    </recommendedName>
</protein>
<keyword evidence="3" id="KW-1185">Reference proteome</keyword>
<feature type="compositionally biased region" description="Basic and acidic residues" evidence="1">
    <location>
        <begin position="12"/>
        <end position="29"/>
    </location>
</feature>
<dbReference type="RefSeq" id="WP_084643057.1">
    <property type="nucleotide sequence ID" value="NZ_CP014859.1"/>
</dbReference>
<dbReference type="Proteomes" id="UP000095210">
    <property type="component" value="Chromosome"/>
</dbReference>
<reference evidence="3" key="1">
    <citation type="submission" date="2016-03" db="EMBL/GenBank/DDBJ databases">
        <title>Complete genome sequence of the type strain Actinoalloteichus hymeniacidonis DSM 45092.</title>
        <authorList>
            <person name="Schaffert L."/>
            <person name="Albersmeier A."/>
            <person name="Winkler A."/>
            <person name="Kalinowski J."/>
            <person name="Zotchev S."/>
            <person name="Ruckert C."/>
        </authorList>
    </citation>
    <scope>NUCLEOTIDE SEQUENCE [LARGE SCALE GENOMIC DNA]</scope>
    <source>
        <strain evidence="3">HPA177(T) (DSM 45092(T))</strain>
    </source>
</reference>
<dbReference type="AlphaFoldDB" id="A0AAC9HR27"/>
<dbReference type="InterPro" id="IPR011990">
    <property type="entry name" value="TPR-like_helical_dom_sf"/>
</dbReference>
<evidence type="ECO:0000313" key="2">
    <source>
        <dbReference type="EMBL" id="AOS63858.1"/>
    </source>
</evidence>
<dbReference type="Pfam" id="PF13181">
    <property type="entry name" value="TPR_8"/>
    <property type="match status" value="1"/>
</dbReference>
<dbReference type="InterPro" id="IPR019734">
    <property type="entry name" value="TPR_rpt"/>
</dbReference>
<dbReference type="PANTHER" id="PTHR47691">
    <property type="entry name" value="REGULATOR-RELATED"/>
    <property type="match status" value="1"/>
</dbReference>
<feature type="region of interest" description="Disordered" evidence="1">
    <location>
        <begin position="1"/>
        <end position="43"/>
    </location>
</feature>
<dbReference type="KEGG" id="ahm:TL08_15245"/>
<organism evidence="2 3">
    <name type="scientific">Actinoalloteichus hymeniacidonis</name>
    <dbReference type="NCBI Taxonomy" id="340345"/>
    <lineage>
        <taxon>Bacteria</taxon>
        <taxon>Bacillati</taxon>
        <taxon>Actinomycetota</taxon>
        <taxon>Actinomycetes</taxon>
        <taxon>Pseudonocardiales</taxon>
        <taxon>Pseudonocardiaceae</taxon>
        <taxon>Actinoalloteichus</taxon>
    </lineage>
</organism>
<dbReference type="Gene3D" id="1.25.40.10">
    <property type="entry name" value="Tetratricopeptide repeat domain"/>
    <property type="match status" value="2"/>
</dbReference>
<proteinExistence type="predicted"/>
<name>A0AAC9HR27_9PSEU</name>
<evidence type="ECO:0000256" key="1">
    <source>
        <dbReference type="SAM" id="MobiDB-lite"/>
    </source>
</evidence>
<evidence type="ECO:0000313" key="3">
    <source>
        <dbReference type="Proteomes" id="UP000095210"/>
    </source>
</evidence>
<dbReference type="Pfam" id="PF13424">
    <property type="entry name" value="TPR_12"/>
    <property type="match status" value="1"/>
</dbReference>